<evidence type="ECO:0000256" key="2">
    <source>
        <dbReference type="ARBA" id="ARBA00022475"/>
    </source>
</evidence>
<evidence type="ECO:0000313" key="11">
    <source>
        <dbReference type="EMBL" id="KAG9282979.1"/>
    </source>
</evidence>
<evidence type="ECO:0000256" key="4">
    <source>
        <dbReference type="ARBA" id="ARBA00022989"/>
    </source>
</evidence>
<evidence type="ECO:0000259" key="10">
    <source>
        <dbReference type="PROSITE" id="PS50262"/>
    </source>
</evidence>
<dbReference type="GO" id="GO:0005886">
    <property type="term" value="C:plasma membrane"/>
    <property type="evidence" value="ECO:0007669"/>
    <property type="project" value="UniProtKB-SubCell"/>
</dbReference>
<reference evidence="11 12" key="1">
    <citation type="submission" date="2021-07" db="EMBL/GenBank/DDBJ databases">
        <authorList>
            <person name="Imarazene B."/>
            <person name="Zahm M."/>
            <person name="Klopp C."/>
            <person name="Cabau C."/>
            <person name="Beille S."/>
            <person name="Jouanno E."/>
            <person name="Castinel A."/>
            <person name="Lluch J."/>
            <person name="Gil L."/>
            <person name="Kuchtly C."/>
            <person name="Lopez Roques C."/>
            <person name="Donnadieu C."/>
            <person name="Parrinello H."/>
            <person name="Journot L."/>
            <person name="Du K."/>
            <person name="Schartl M."/>
            <person name="Retaux S."/>
            <person name="Guiguen Y."/>
        </authorList>
    </citation>
    <scope>NUCLEOTIDE SEQUENCE [LARGE SCALE GENOMIC DNA]</scope>
    <source>
        <strain evidence="11">Pach_M1</strain>
        <tissue evidence="11">Testis</tissue>
    </source>
</reference>
<keyword evidence="5" id="KW-0297">G-protein coupled receptor</keyword>
<evidence type="ECO:0000256" key="5">
    <source>
        <dbReference type="ARBA" id="ARBA00023040"/>
    </source>
</evidence>
<keyword evidence="8" id="KW-0807">Transducer</keyword>
<keyword evidence="3 9" id="KW-0812">Transmembrane</keyword>
<sequence>MSSSNSSARFIPLSVDFTLPEHYLIYAFHITFATCASVLAGSVLVGILRDRTLRAQNRFVFMINTSICDTLTGLSVFYLGLFDVQEGYPSRNGTFLILPSLLGVNIITFMFSQFDRYCAVCHPFFYNRYISRSVVIGVCVYPWVHVYAQLVATSIVPLVNAAQIYAFSIACLQIIVVTKVVMTVKLYLVAESQLKRDPPGAERDGKKESLRIIIVVVILFLTLWMPSFVNIILRQVSRSGLVFRNEATNAFAIMARLNAVSTPAVYLWGSPALRAAVWRAGWSKVLPEWTR</sequence>
<gene>
    <name evidence="11" type="ORF">AMEX_G1693</name>
</gene>
<protein>
    <submittedName>
        <fullName evidence="11">Trace amine-associated receptor 7h-like</fullName>
    </submittedName>
</protein>
<dbReference type="GO" id="GO:0004930">
    <property type="term" value="F:G protein-coupled receptor activity"/>
    <property type="evidence" value="ECO:0007669"/>
    <property type="project" value="UniProtKB-KW"/>
</dbReference>
<evidence type="ECO:0000256" key="3">
    <source>
        <dbReference type="ARBA" id="ARBA00022692"/>
    </source>
</evidence>
<feature type="transmembrane region" description="Helical" evidence="9">
    <location>
        <begin position="164"/>
        <end position="189"/>
    </location>
</feature>
<evidence type="ECO:0000256" key="1">
    <source>
        <dbReference type="ARBA" id="ARBA00004651"/>
    </source>
</evidence>
<proteinExistence type="predicted"/>
<evidence type="ECO:0000256" key="9">
    <source>
        <dbReference type="SAM" id="Phobius"/>
    </source>
</evidence>
<feature type="transmembrane region" description="Helical" evidence="9">
    <location>
        <begin position="93"/>
        <end position="112"/>
    </location>
</feature>
<dbReference type="Pfam" id="PF00001">
    <property type="entry name" value="7tm_1"/>
    <property type="match status" value="1"/>
</dbReference>
<evidence type="ECO:0000256" key="8">
    <source>
        <dbReference type="ARBA" id="ARBA00023224"/>
    </source>
</evidence>
<keyword evidence="6 9" id="KW-0472">Membrane</keyword>
<keyword evidence="7 11" id="KW-0675">Receptor</keyword>
<organism evidence="11 12">
    <name type="scientific">Astyanax mexicanus</name>
    <name type="common">Blind cave fish</name>
    <name type="synonym">Astyanax fasciatus mexicanus</name>
    <dbReference type="NCBI Taxonomy" id="7994"/>
    <lineage>
        <taxon>Eukaryota</taxon>
        <taxon>Metazoa</taxon>
        <taxon>Chordata</taxon>
        <taxon>Craniata</taxon>
        <taxon>Vertebrata</taxon>
        <taxon>Euteleostomi</taxon>
        <taxon>Actinopterygii</taxon>
        <taxon>Neopterygii</taxon>
        <taxon>Teleostei</taxon>
        <taxon>Ostariophysi</taxon>
        <taxon>Characiformes</taxon>
        <taxon>Characoidei</taxon>
        <taxon>Acestrorhamphidae</taxon>
        <taxon>Acestrorhamphinae</taxon>
        <taxon>Astyanax</taxon>
    </lineage>
</organism>
<feature type="transmembrane region" description="Helical" evidence="9">
    <location>
        <begin position="59"/>
        <end position="81"/>
    </location>
</feature>
<feature type="transmembrane region" description="Helical" evidence="9">
    <location>
        <begin position="210"/>
        <end position="233"/>
    </location>
</feature>
<feature type="transmembrane region" description="Helical" evidence="9">
    <location>
        <begin position="23"/>
        <end position="47"/>
    </location>
</feature>
<dbReference type="CDD" id="cd00637">
    <property type="entry name" value="7tm_classA_rhodopsin-like"/>
    <property type="match status" value="1"/>
</dbReference>
<name>A0A8T2MG34_ASTMX</name>
<dbReference type="InterPro" id="IPR000276">
    <property type="entry name" value="GPCR_Rhodpsn"/>
</dbReference>
<evidence type="ECO:0000256" key="7">
    <source>
        <dbReference type="ARBA" id="ARBA00023170"/>
    </source>
</evidence>
<keyword evidence="2" id="KW-1003">Cell membrane</keyword>
<accession>A0A8T2MG34</accession>
<comment type="subcellular location">
    <subcellularLocation>
        <location evidence="1">Cell membrane</location>
        <topology evidence="1">Multi-pass membrane protein</topology>
    </subcellularLocation>
</comment>
<keyword evidence="4 9" id="KW-1133">Transmembrane helix</keyword>
<dbReference type="InterPro" id="IPR017452">
    <property type="entry name" value="GPCR_Rhodpsn_7TM"/>
</dbReference>
<feature type="domain" description="G-protein coupled receptors family 1 profile" evidence="10">
    <location>
        <begin position="39"/>
        <end position="266"/>
    </location>
</feature>
<dbReference type="Gene3D" id="1.20.1070.10">
    <property type="entry name" value="Rhodopsin 7-helix transmembrane proteins"/>
    <property type="match status" value="1"/>
</dbReference>
<feature type="transmembrane region" description="Helical" evidence="9">
    <location>
        <begin position="133"/>
        <end position="152"/>
    </location>
</feature>
<comment type="caution">
    <text evidence="11">The sequence shown here is derived from an EMBL/GenBank/DDBJ whole genome shotgun (WGS) entry which is preliminary data.</text>
</comment>
<dbReference type="EMBL" id="JAICCE010000001">
    <property type="protein sequence ID" value="KAG9282979.1"/>
    <property type="molecule type" value="Genomic_DNA"/>
</dbReference>
<dbReference type="Proteomes" id="UP000752171">
    <property type="component" value="Unassembled WGS sequence"/>
</dbReference>
<dbReference type="AlphaFoldDB" id="A0A8T2MG34"/>
<dbReference type="PROSITE" id="PS50262">
    <property type="entry name" value="G_PROTEIN_RECEP_F1_2"/>
    <property type="match status" value="1"/>
</dbReference>
<dbReference type="SUPFAM" id="SSF81321">
    <property type="entry name" value="Family A G protein-coupled receptor-like"/>
    <property type="match status" value="1"/>
</dbReference>
<dbReference type="PANTHER" id="PTHR22750">
    <property type="entry name" value="G-PROTEIN COUPLED RECEPTOR"/>
    <property type="match status" value="1"/>
</dbReference>
<evidence type="ECO:0000256" key="6">
    <source>
        <dbReference type="ARBA" id="ARBA00023136"/>
    </source>
</evidence>
<dbReference type="PRINTS" id="PR00237">
    <property type="entry name" value="GPCRRHODOPSN"/>
</dbReference>
<evidence type="ECO:0000313" key="12">
    <source>
        <dbReference type="Proteomes" id="UP000752171"/>
    </source>
</evidence>